<reference evidence="7" key="1">
    <citation type="submission" date="2021-01" db="EMBL/GenBank/DDBJ databases">
        <title>A chromosome-scale assembly of European eel, Anguilla anguilla.</title>
        <authorList>
            <person name="Henkel C."/>
            <person name="Jong-Raadsen S.A."/>
            <person name="Dufour S."/>
            <person name="Weltzien F.-A."/>
            <person name="Palstra A.P."/>
            <person name="Pelster B."/>
            <person name="Spaink H.P."/>
            <person name="Van Den Thillart G.E."/>
            <person name="Jansen H."/>
            <person name="Zahm M."/>
            <person name="Klopp C."/>
            <person name="Cedric C."/>
            <person name="Louis A."/>
            <person name="Berthelot C."/>
            <person name="Parey E."/>
            <person name="Roest Crollius H."/>
            <person name="Montfort J."/>
            <person name="Robinson-Rechavi M."/>
            <person name="Bucao C."/>
            <person name="Bouchez O."/>
            <person name="Gislard M."/>
            <person name="Lluch J."/>
            <person name="Milhes M."/>
            <person name="Lampietro C."/>
            <person name="Lopez Roques C."/>
            <person name="Donnadieu C."/>
            <person name="Braasch I."/>
            <person name="Desvignes T."/>
            <person name="Postlethwait J."/>
            <person name="Bobe J."/>
            <person name="Guiguen Y."/>
            <person name="Dirks R."/>
        </authorList>
    </citation>
    <scope>NUCLEOTIDE SEQUENCE</scope>
    <source>
        <strain evidence="7">Tag_6206</strain>
        <tissue evidence="7">Liver</tissue>
    </source>
</reference>
<evidence type="ECO:0000313" key="8">
    <source>
        <dbReference type="Proteomes" id="UP001044222"/>
    </source>
</evidence>
<evidence type="ECO:0000256" key="5">
    <source>
        <dbReference type="ARBA" id="ARBA00023180"/>
    </source>
</evidence>
<keyword evidence="8" id="KW-1185">Reference proteome</keyword>
<dbReference type="EMBL" id="JAFIRN010000003">
    <property type="protein sequence ID" value="KAG5853018.1"/>
    <property type="molecule type" value="Genomic_DNA"/>
</dbReference>
<dbReference type="Proteomes" id="UP001044222">
    <property type="component" value="Unassembled WGS sequence"/>
</dbReference>
<keyword evidence="2" id="KW-0812">Transmembrane</keyword>
<evidence type="ECO:0008006" key="9">
    <source>
        <dbReference type="Google" id="ProtNLM"/>
    </source>
</evidence>
<dbReference type="GO" id="GO:0005886">
    <property type="term" value="C:plasma membrane"/>
    <property type="evidence" value="ECO:0007669"/>
    <property type="project" value="TreeGrafter"/>
</dbReference>
<dbReference type="AlphaFoldDB" id="A0A9D3S371"/>
<dbReference type="PANTHER" id="PTHR15819">
    <property type="entry name" value="TRANSMEMBRANE PROTEIN FAM155"/>
    <property type="match status" value="1"/>
</dbReference>
<evidence type="ECO:0000313" key="7">
    <source>
        <dbReference type="EMBL" id="KAG5853018.1"/>
    </source>
</evidence>
<gene>
    <name evidence="7" type="ORF">ANANG_G00068670</name>
</gene>
<comment type="similarity">
    <text evidence="6">Belongs to the NALF family.</text>
</comment>
<evidence type="ECO:0000256" key="1">
    <source>
        <dbReference type="ARBA" id="ARBA00004141"/>
    </source>
</evidence>
<comment type="subcellular location">
    <subcellularLocation>
        <location evidence="1">Membrane</location>
        <topology evidence="1">Multi-pass membrane protein</topology>
    </subcellularLocation>
</comment>
<comment type="caution">
    <text evidence="7">The sequence shown here is derived from an EMBL/GenBank/DDBJ whole genome shotgun (WGS) entry which is preliminary data.</text>
</comment>
<keyword evidence="4" id="KW-0472">Membrane</keyword>
<evidence type="ECO:0000256" key="6">
    <source>
        <dbReference type="ARBA" id="ARBA00029445"/>
    </source>
</evidence>
<keyword evidence="3" id="KW-1133">Transmembrane helix</keyword>
<dbReference type="PANTHER" id="PTHR15819:SF8">
    <property type="entry name" value="NALCN CHANNEL AUXILIARY FACTOR 2"/>
    <property type="match status" value="1"/>
</dbReference>
<name>A0A9D3S371_ANGAN</name>
<dbReference type="GO" id="GO:0015275">
    <property type="term" value="F:stretch-activated, monoatomic cation-selective, calcium channel activity"/>
    <property type="evidence" value="ECO:0007669"/>
    <property type="project" value="TreeGrafter"/>
</dbReference>
<accession>A0A9D3S371</accession>
<proteinExistence type="inferred from homology"/>
<keyword evidence="5" id="KW-0325">Glycoprotein</keyword>
<dbReference type="InterPro" id="IPR055288">
    <property type="entry name" value="NALCN_aux_factor_1/2"/>
</dbReference>
<evidence type="ECO:0000256" key="4">
    <source>
        <dbReference type="ARBA" id="ARBA00023136"/>
    </source>
</evidence>
<sequence>MIRGVWMCRREDDAVLKICCAPKQNDKPYADSERAQKWRMSLASLLFFTVLLSDHLWLCAGVKLQSGDRGYGEPLSNATVGDRLTPKEGEHDVFLSNSTKFVAPSPQCTAVQTRGDLESACATLRLQPTDVGSSFSTPLTFSSQSLLAYFRNFSLSFCDSYTISDLLLGMANPDGLNCSLRNMMWDLGRGGADDDDDVCSGCIQAYARLDQHAQEKYEEFDFLFLKYLSGDYSVRSHTEDCKSVYKAWLCAEYFSATQTQCHHRIPCKQYCLEVQTKCPFVLPDNDDLVYGGLSSFICTGLLEEDHVTDGEPECCDVRWGSCNPAASGGAGGCNASTSLRGSFPWQRRPWRPVSAAARLGGGAGGKLRLCVLVLFLLQTVVNLSAVQDNGGVAVETPLEEGSTREE</sequence>
<organism evidence="7 8">
    <name type="scientific">Anguilla anguilla</name>
    <name type="common">European freshwater eel</name>
    <name type="synonym">Muraena anguilla</name>
    <dbReference type="NCBI Taxonomy" id="7936"/>
    <lineage>
        <taxon>Eukaryota</taxon>
        <taxon>Metazoa</taxon>
        <taxon>Chordata</taxon>
        <taxon>Craniata</taxon>
        <taxon>Vertebrata</taxon>
        <taxon>Euteleostomi</taxon>
        <taxon>Actinopterygii</taxon>
        <taxon>Neopterygii</taxon>
        <taxon>Teleostei</taxon>
        <taxon>Anguilliformes</taxon>
        <taxon>Anguillidae</taxon>
        <taxon>Anguilla</taxon>
    </lineage>
</organism>
<evidence type="ECO:0000256" key="2">
    <source>
        <dbReference type="ARBA" id="ARBA00022692"/>
    </source>
</evidence>
<dbReference type="GO" id="GO:0098703">
    <property type="term" value="P:calcium ion import across plasma membrane"/>
    <property type="evidence" value="ECO:0007669"/>
    <property type="project" value="TreeGrafter"/>
</dbReference>
<evidence type="ECO:0000256" key="3">
    <source>
        <dbReference type="ARBA" id="ARBA00022989"/>
    </source>
</evidence>
<protein>
    <recommendedName>
        <fullName evidence="9">FZ domain-containing protein</fullName>
    </recommendedName>
</protein>